<comment type="caution">
    <text evidence="1">The sequence shown here is derived from an EMBL/GenBank/DDBJ whole genome shotgun (WGS) entry which is preliminary data.</text>
</comment>
<proteinExistence type="predicted"/>
<name>A0A7D9DRM4_PARCT</name>
<accession>A0A7D9DRM4</accession>
<sequence>MSELLRTACEEAKKGNSSIKQQVRDIGNKFLTKVEISAQEAVYIVLQLPMRKSSRQVVFINTSPPEDRVQLLKPLQEISDLEDDSDEIYASGLIKRYTKRPAKLENVSLADWAACEDLNAIQDQLNNVEDSDENYDLIAPGTQNIERRDGDEGAQDLHPEFNETYDLSGDLGIPSAASNTDQQILHEEQDDVYRGMCLYQAALKYYNTRAGDDFHQVKILMLAPTGKAAYNIKAGTCNSGYAVLAPNKWQDNFNIFELEEIMRQRESKVFAEILNRLREGKHTKDDILKLKERLIKENSIQDPMDVPHLFIQNQKVNDFNERVHNAATGEKFSIKAIDSVIGANSAQLRDKILSQIPNDPRTTKQVASNLQLSVGERTEIALNVRTY</sequence>
<evidence type="ECO:0000313" key="1">
    <source>
        <dbReference type="EMBL" id="CAB3991244.1"/>
    </source>
</evidence>
<dbReference type="PANTHER" id="PTHR47642">
    <property type="entry name" value="ATP-DEPENDENT DNA HELICASE"/>
    <property type="match status" value="1"/>
</dbReference>
<dbReference type="AlphaFoldDB" id="A0A7D9DRM4"/>
<protein>
    <submittedName>
        <fullName evidence="1">Uncharacterized protein</fullName>
    </submittedName>
</protein>
<dbReference type="InterPro" id="IPR051055">
    <property type="entry name" value="PIF1_helicase"/>
</dbReference>
<dbReference type="OrthoDB" id="5988894at2759"/>
<keyword evidence="2" id="KW-1185">Reference proteome</keyword>
<dbReference type="EMBL" id="CACRXK020001811">
    <property type="protein sequence ID" value="CAB3991244.1"/>
    <property type="molecule type" value="Genomic_DNA"/>
</dbReference>
<organism evidence="1 2">
    <name type="scientific">Paramuricea clavata</name>
    <name type="common">Red gorgonian</name>
    <name type="synonym">Violescent sea-whip</name>
    <dbReference type="NCBI Taxonomy" id="317549"/>
    <lineage>
        <taxon>Eukaryota</taxon>
        <taxon>Metazoa</taxon>
        <taxon>Cnidaria</taxon>
        <taxon>Anthozoa</taxon>
        <taxon>Octocorallia</taxon>
        <taxon>Malacalcyonacea</taxon>
        <taxon>Plexauridae</taxon>
        <taxon>Paramuricea</taxon>
    </lineage>
</organism>
<gene>
    <name evidence="1" type="ORF">PACLA_8A029731</name>
</gene>
<dbReference type="PANTHER" id="PTHR47642:SF8">
    <property type="entry name" value="ATP-DEPENDENT DNA HELICASE"/>
    <property type="match status" value="1"/>
</dbReference>
<evidence type="ECO:0000313" key="2">
    <source>
        <dbReference type="Proteomes" id="UP001152795"/>
    </source>
</evidence>
<dbReference type="Proteomes" id="UP001152795">
    <property type="component" value="Unassembled WGS sequence"/>
</dbReference>
<reference evidence="1" key="1">
    <citation type="submission" date="2020-04" db="EMBL/GenBank/DDBJ databases">
        <authorList>
            <person name="Alioto T."/>
            <person name="Alioto T."/>
            <person name="Gomez Garrido J."/>
        </authorList>
    </citation>
    <scope>NUCLEOTIDE SEQUENCE</scope>
    <source>
        <strain evidence="1">A484AB</strain>
    </source>
</reference>